<reference evidence="1" key="1">
    <citation type="submission" date="2022-12" db="EMBL/GenBank/DDBJ databases">
        <title>Genome Sequence of Lasiodiplodia mahajangana.</title>
        <authorList>
            <person name="Buettner E."/>
        </authorList>
    </citation>
    <scope>NUCLEOTIDE SEQUENCE</scope>
    <source>
        <strain evidence="1">VT137</strain>
    </source>
</reference>
<proteinExistence type="predicted"/>
<evidence type="ECO:0000313" key="2">
    <source>
        <dbReference type="Proteomes" id="UP001153332"/>
    </source>
</evidence>
<keyword evidence="2" id="KW-1185">Reference proteome</keyword>
<name>A0ACC2JMV0_9PEZI</name>
<dbReference type="Proteomes" id="UP001153332">
    <property type="component" value="Unassembled WGS sequence"/>
</dbReference>
<evidence type="ECO:0000313" key="1">
    <source>
        <dbReference type="EMBL" id="KAJ8128657.1"/>
    </source>
</evidence>
<organism evidence="1 2">
    <name type="scientific">Lasiodiplodia mahajangana</name>
    <dbReference type="NCBI Taxonomy" id="1108764"/>
    <lineage>
        <taxon>Eukaryota</taxon>
        <taxon>Fungi</taxon>
        <taxon>Dikarya</taxon>
        <taxon>Ascomycota</taxon>
        <taxon>Pezizomycotina</taxon>
        <taxon>Dothideomycetes</taxon>
        <taxon>Dothideomycetes incertae sedis</taxon>
        <taxon>Botryosphaeriales</taxon>
        <taxon>Botryosphaeriaceae</taxon>
        <taxon>Lasiodiplodia</taxon>
    </lineage>
</organism>
<protein>
    <submittedName>
        <fullName evidence="1">Uncharacterized protein</fullName>
    </submittedName>
</protein>
<gene>
    <name evidence="1" type="ORF">O1611_g4980</name>
</gene>
<sequence length="283" mass="28829">MKTTSAILALLAVPGALACPRHRGGTKPKPSTTTTTTTPAIVSTSTPTSVIDPVSAAATSIVSSLASSSTSPASSAATAVPIVESTAVAGRSTFYGGNLNGGACSFTTYTLPSGIFGTAFSGSAWDSAAHCGACLQVTANGKSIIAMVVDKCPECEEGHLDLFEDAFDALSPSSNDLLSTSYTFVDCPISSPLVLHNKSGTSAYWFSMQVVNANEPVAKLEVSTDGGSTWKATTRQDYNFFENASGFGTDTVTVRVASESGSTVVVKNVSVASDSQVTAGSNF</sequence>
<comment type="caution">
    <text evidence="1">The sequence shown here is derived from an EMBL/GenBank/DDBJ whole genome shotgun (WGS) entry which is preliminary data.</text>
</comment>
<dbReference type="EMBL" id="JAPUUL010001002">
    <property type="protein sequence ID" value="KAJ8128657.1"/>
    <property type="molecule type" value="Genomic_DNA"/>
</dbReference>
<accession>A0ACC2JMV0</accession>